<comment type="caution">
    <text evidence="12">The sequence shown here is derived from an EMBL/GenBank/DDBJ whole genome shotgun (WGS) entry which is preliminary data.</text>
</comment>
<keyword evidence="4" id="KW-0677">Repeat</keyword>
<keyword evidence="7 9" id="KW-1133">Transmembrane helix</keyword>
<keyword evidence="6" id="KW-0067">ATP-binding</keyword>
<dbReference type="Gene3D" id="1.20.1560.10">
    <property type="entry name" value="ABC transporter type 1, transmembrane domain"/>
    <property type="match status" value="1"/>
</dbReference>
<dbReference type="InterPro" id="IPR027417">
    <property type="entry name" value="P-loop_NTPase"/>
</dbReference>
<evidence type="ECO:0000313" key="13">
    <source>
        <dbReference type="Proteomes" id="UP000821853"/>
    </source>
</evidence>
<dbReference type="GO" id="GO:0016887">
    <property type="term" value="F:ATP hydrolysis activity"/>
    <property type="evidence" value="ECO:0007669"/>
    <property type="project" value="InterPro"/>
</dbReference>
<evidence type="ECO:0000256" key="7">
    <source>
        <dbReference type="ARBA" id="ARBA00022989"/>
    </source>
</evidence>
<dbReference type="OrthoDB" id="6514467at2759"/>
<keyword evidence="5" id="KW-0547">Nucleotide-binding</keyword>
<dbReference type="GO" id="GO:0005524">
    <property type="term" value="F:ATP binding"/>
    <property type="evidence" value="ECO:0007669"/>
    <property type="project" value="UniProtKB-KW"/>
</dbReference>
<dbReference type="OMA" id="RLLHHEM"/>
<dbReference type="Gene3D" id="3.40.50.300">
    <property type="entry name" value="P-loop containing nucleotide triphosphate hydrolases"/>
    <property type="match status" value="1"/>
</dbReference>
<dbReference type="InterPro" id="IPR003439">
    <property type="entry name" value="ABC_transporter-like_ATP-bd"/>
</dbReference>
<dbReference type="PANTHER" id="PTHR24223">
    <property type="entry name" value="ATP-BINDING CASSETTE SUB-FAMILY C"/>
    <property type="match status" value="1"/>
</dbReference>
<evidence type="ECO:0000313" key="12">
    <source>
        <dbReference type="EMBL" id="KAH9364489.1"/>
    </source>
</evidence>
<dbReference type="PANTHER" id="PTHR24223:SF443">
    <property type="entry name" value="MULTIDRUG-RESISTANCE LIKE PROTEIN 1, ISOFORM I"/>
    <property type="match status" value="1"/>
</dbReference>
<evidence type="ECO:0000256" key="3">
    <source>
        <dbReference type="ARBA" id="ARBA00022692"/>
    </source>
</evidence>
<evidence type="ECO:0000256" key="6">
    <source>
        <dbReference type="ARBA" id="ARBA00022840"/>
    </source>
</evidence>
<feature type="domain" description="ABC transporter" evidence="10">
    <location>
        <begin position="91"/>
        <end position="361"/>
    </location>
</feature>
<dbReference type="PROSITE" id="PS50929">
    <property type="entry name" value="ABC_TM1F"/>
    <property type="match status" value="1"/>
</dbReference>
<keyword evidence="3 9" id="KW-0812">Transmembrane</keyword>
<accession>A0A9J6FQF9</accession>
<organism evidence="12 13">
    <name type="scientific">Haemaphysalis longicornis</name>
    <name type="common">Bush tick</name>
    <dbReference type="NCBI Taxonomy" id="44386"/>
    <lineage>
        <taxon>Eukaryota</taxon>
        <taxon>Metazoa</taxon>
        <taxon>Ecdysozoa</taxon>
        <taxon>Arthropoda</taxon>
        <taxon>Chelicerata</taxon>
        <taxon>Arachnida</taxon>
        <taxon>Acari</taxon>
        <taxon>Parasitiformes</taxon>
        <taxon>Ixodida</taxon>
        <taxon>Ixodoidea</taxon>
        <taxon>Ixodidae</taxon>
        <taxon>Haemaphysalinae</taxon>
        <taxon>Haemaphysalis</taxon>
    </lineage>
</organism>
<evidence type="ECO:0000259" key="11">
    <source>
        <dbReference type="PROSITE" id="PS50929"/>
    </source>
</evidence>
<dbReference type="VEuPathDB" id="VectorBase:HLOH_045448"/>
<dbReference type="EMBL" id="JABSTR010000002">
    <property type="protein sequence ID" value="KAH9364489.1"/>
    <property type="molecule type" value="Genomic_DNA"/>
</dbReference>
<dbReference type="InterPro" id="IPR036640">
    <property type="entry name" value="ABC1_TM_sf"/>
</dbReference>
<name>A0A9J6FQF9_HAELO</name>
<reference evidence="12 13" key="1">
    <citation type="journal article" date="2020" name="Cell">
        <title>Large-Scale Comparative Analyses of Tick Genomes Elucidate Their Genetic Diversity and Vector Capacities.</title>
        <authorList>
            <consortium name="Tick Genome and Microbiome Consortium (TIGMIC)"/>
            <person name="Jia N."/>
            <person name="Wang J."/>
            <person name="Shi W."/>
            <person name="Du L."/>
            <person name="Sun Y."/>
            <person name="Zhan W."/>
            <person name="Jiang J.F."/>
            <person name="Wang Q."/>
            <person name="Zhang B."/>
            <person name="Ji P."/>
            <person name="Bell-Sakyi L."/>
            <person name="Cui X.M."/>
            <person name="Yuan T.T."/>
            <person name="Jiang B.G."/>
            <person name="Yang W.F."/>
            <person name="Lam T.T."/>
            <person name="Chang Q.C."/>
            <person name="Ding S.J."/>
            <person name="Wang X.J."/>
            <person name="Zhu J.G."/>
            <person name="Ruan X.D."/>
            <person name="Zhao L."/>
            <person name="Wei J.T."/>
            <person name="Ye R.Z."/>
            <person name="Que T.C."/>
            <person name="Du C.H."/>
            <person name="Zhou Y.H."/>
            <person name="Cheng J.X."/>
            <person name="Dai P.F."/>
            <person name="Guo W.B."/>
            <person name="Han X.H."/>
            <person name="Huang E.J."/>
            <person name="Li L.F."/>
            <person name="Wei W."/>
            <person name="Gao Y.C."/>
            <person name="Liu J.Z."/>
            <person name="Shao H.Z."/>
            <person name="Wang X."/>
            <person name="Wang C.C."/>
            <person name="Yang T.C."/>
            <person name="Huo Q.B."/>
            <person name="Li W."/>
            <person name="Chen H.Y."/>
            <person name="Chen S.E."/>
            <person name="Zhou L.G."/>
            <person name="Ni X.B."/>
            <person name="Tian J.H."/>
            <person name="Sheng Y."/>
            <person name="Liu T."/>
            <person name="Pan Y.S."/>
            <person name="Xia L.Y."/>
            <person name="Li J."/>
            <person name="Zhao F."/>
            <person name="Cao W.C."/>
        </authorList>
    </citation>
    <scope>NUCLEOTIDE SEQUENCE [LARGE SCALE GENOMIC DNA]</scope>
    <source>
        <strain evidence="12">HaeL-2018</strain>
    </source>
</reference>
<comment type="subcellular location">
    <subcellularLocation>
        <location evidence="1">Endomembrane system</location>
        <topology evidence="1">Multi-pass membrane protein</topology>
    </subcellularLocation>
</comment>
<dbReference type="GO" id="GO:0140359">
    <property type="term" value="F:ABC-type transporter activity"/>
    <property type="evidence" value="ECO:0007669"/>
    <property type="project" value="InterPro"/>
</dbReference>
<dbReference type="PROSITE" id="PS50893">
    <property type="entry name" value="ABC_TRANSPORTER_2"/>
    <property type="match status" value="1"/>
</dbReference>
<proteinExistence type="predicted"/>
<feature type="transmembrane region" description="Helical" evidence="9">
    <location>
        <begin position="159"/>
        <end position="180"/>
    </location>
</feature>
<dbReference type="InterPro" id="IPR011527">
    <property type="entry name" value="ABC1_TM_dom"/>
</dbReference>
<dbReference type="SUPFAM" id="SSF90123">
    <property type="entry name" value="ABC transporter transmembrane region"/>
    <property type="match status" value="1"/>
</dbReference>
<sequence length="383" mass="41751">MSRVLHHEMLEHVLFSPMSFFDCTPRGRILNRFTADLSDIDIRMASLGRQTIQSGFLALSRLAVIGSESPVVVGIGVFVFIVFVVGLVVLIHAVNVMRFIRSTSFSRLLHHTTETVESLTTVRVFGMTQRFYGRFCGLANETLRASLASVACQRLTRTFAIACSQTVVLATLVFTVVAVGSSDEAAQVPQSSSIGLALSSSLGEEVEKAPTTNTSGLSPSSKGSSALPLHKLDWPSEGRVEFQNFSASYRPQVLDNSLKNVSFTVYPREKLVCLARALLRRSRILVLDEATSQMDGDTDSLIQATLRESFANFTLLTVAHRLHTVLDYDRILVMGDGTVVEYGPVDLLLNNSSSTFYDMALKAGIVSGTARAASYCSEATTKM</sequence>
<dbReference type="AlphaFoldDB" id="A0A9J6FQF9"/>
<feature type="transmembrane region" description="Helical" evidence="9">
    <location>
        <begin position="71"/>
        <end position="94"/>
    </location>
</feature>
<evidence type="ECO:0000256" key="8">
    <source>
        <dbReference type="ARBA" id="ARBA00023136"/>
    </source>
</evidence>
<evidence type="ECO:0000256" key="4">
    <source>
        <dbReference type="ARBA" id="ARBA00022737"/>
    </source>
</evidence>
<protein>
    <recommendedName>
        <fullName evidence="14">ABC transporter</fullName>
    </recommendedName>
</protein>
<dbReference type="GO" id="GO:0012505">
    <property type="term" value="C:endomembrane system"/>
    <property type="evidence" value="ECO:0007669"/>
    <property type="project" value="UniProtKB-SubCell"/>
</dbReference>
<evidence type="ECO:0008006" key="14">
    <source>
        <dbReference type="Google" id="ProtNLM"/>
    </source>
</evidence>
<dbReference type="SUPFAM" id="SSF52540">
    <property type="entry name" value="P-loop containing nucleoside triphosphate hydrolases"/>
    <property type="match status" value="1"/>
</dbReference>
<keyword evidence="2" id="KW-0813">Transport</keyword>
<evidence type="ECO:0000256" key="5">
    <source>
        <dbReference type="ARBA" id="ARBA00022741"/>
    </source>
</evidence>
<dbReference type="Pfam" id="PF00664">
    <property type="entry name" value="ABC_membrane"/>
    <property type="match status" value="1"/>
</dbReference>
<keyword evidence="13" id="KW-1185">Reference proteome</keyword>
<keyword evidence="8 9" id="KW-0472">Membrane</keyword>
<gene>
    <name evidence="12" type="ORF">HPB48_018055</name>
</gene>
<feature type="domain" description="ABC transmembrane type-1" evidence="11">
    <location>
        <begin position="1"/>
        <end position="174"/>
    </location>
</feature>
<evidence type="ECO:0000256" key="1">
    <source>
        <dbReference type="ARBA" id="ARBA00004127"/>
    </source>
</evidence>
<evidence type="ECO:0000256" key="9">
    <source>
        <dbReference type="SAM" id="Phobius"/>
    </source>
</evidence>
<dbReference type="InterPro" id="IPR050173">
    <property type="entry name" value="ABC_transporter_C-like"/>
</dbReference>
<evidence type="ECO:0000256" key="2">
    <source>
        <dbReference type="ARBA" id="ARBA00022448"/>
    </source>
</evidence>
<dbReference type="Proteomes" id="UP000821853">
    <property type="component" value="Chromosome 10"/>
</dbReference>
<evidence type="ECO:0000259" key="10">
    <source>
        <dbReference type="PROSITE" id="PS50893"/>
    </source>
</evidence>
<dbReference type="GO" id="GO:0016020">
    <property type="term" value="C:membrane"/>
    <property type="evidence" value="ECO:0007669"/>
    <property type="project" value="InterPro"/>
</dbReference>